<keyword evidence="3" id="KW-1185">Reference proteome</keyword>
<feature type="domain" description="FAS1" evidence="1">
    <location>
        <begin position="178"/>
        <end position="342"/>
    </location>
</feature>
<dbReference type="InterPro" id="IPR050904">
    <property type="entry name" value="Adhesion/Biosynth-related"/>
</dbReference>
<reference evidence="2 3" key="1">
    <citation type="submission" date="2021-03" db="EMBL/GenBank/DDBJ databases">
        <title>Fibrella sp. HMF5405 genome sequencing and assembly.</title>
        <authorList>
            <person name="Kang H."/>
            <person name="Kim H."/>
            <person name="Bae S."/>
            <person name="Joh K."/>
        </authorList>
    </citation>
    <scope>NUCLEOTIDE SEQUENCE [LARGE SCALE GENOMIC DNA]</scope>
    <source>
        <strain evidence="2 3">HMF5405</strain>
    </source>
</reference>
<dbReference type="EMBL" id="JAFMYW010000003">
    <property type="protein sequence ID" value="MBO0949540.1"/>
    <property type="molecule type" value="Genomic_DNA"/>
</dbReference>
<sequence length="551" mass="61376">MKKFSNSILLTLVILLPLVYLIGCREQDFVQTTTSDVNMFSYLKTRPDSFSEFTAILDKAGYEGFLDAYGAYTMFVPTNTGVKTYLTSINKTAATLTKEEAQNIAKIHIIRDTLTTKSFKDGKLPLVTMYGQYLLGGVSFANGTSSYSLNRQALVLETNITTSNGILHVIDNVLKPATLTLAATIEKNAAYSIFTEALKQTGYYDSLNVVDPDPDKRWTTVLAESNTALGKAGFTTFDALKKRYSNTGNPRNKADSLNLYVAYHLMPGAKYLADIITAQSHTTKVPLEVVTSKLDGQTVLINDDDFNGIHEQGVELERPTSDNAATNGVIHNSLGHFVSKVRKPTPVYWDVADFPEIRKLPAYFGKKSYDFIYGSVKDINWERSNFNLSYIYTTASNFSVYKNDYLMIPLGGPNRSVWVDLKTPMLVKGRYKVWVCYRFQKQSGGSINICQGSVDGEVLPRPMAFTDTAPAGSEGELEALGWKLYSDPGTDRNLPGRLLGIIEIKTTDRHTFRLTNISGTQNNNNLDMVHFIPIDMPQTRPRFNRNGQLVP</sequence>
<evidence type="ECO:0000313" key="3">
    <source>
        <dbReference type="Proteomes" id="UP000664628"/>
    </source>
</evidence>
<protein>
    <submittedName>
        <fullName evidence="2">Fasciclin domain-containing protein</fullName>
    </submittedName>
</protein>
<proteinExistence type="predicted"/>
<dbReference type="SMART" id="SM00554">
    <property type="entry name" value="FAS1"/>
    <property type="match status" value="1"/>
</dbReference>
<dbReference type="InterPro" id="IPR036378">
    <property type="entry name" value="FAS1_dom_sf"/>
</dbReference>
<organism evidence="2 3">
    <name type="scientific">Fibrella forsythiae</name>
    <dbReference type="NCBI Taxonomy" id="2817061"/>
    <lineage>
        <taxon>Bacteria</taxon>
        <taxon>Pseudomonadati</taxon>
        <taxon>Bacteroidota</taxon>
        <taxon>Cytophagia</taxon>
        <taxon>Cytophagales</taxon>
        <taxon>Spirosomataceae</taxon>
        <taxon>Fibrella</taxon>
    </lineage>
</organism>
<dbReference type="Pfam" id="PF02469">
    <property type="entry name" value="Fasciclin"/>
    <property type="match status" value="2"/>
</dbReference>
<evidence type="ECO:0000259" key="1">
    <source>
        <dbReference type="PROSITE" id="PS50213"/>
    </source>
</evidence>
<evidence type="ECO:0000313" key="2">
    <source>
        <dbReference type="EMBL" id="MBO0949540.1"/>
    </source>
</evidence>
<dbReference type="SUPFAM" id="SSF82153">
    <property type="entry name" value="FAS1 domain"/>
    <property type="match status" value="2"/>
</dbReference>
<feature type="domain" description="FAS1" evidence="1">
    <location>
        <begin position="37"/>
        <end position="174"/>
    </location>
</feature>
<dbReference type="PROSITE" id="PS50213">
    <property type="entry name" value="FAS1"/>
    <property type="match status" value="2"/>
</dbReference>
<dbReference type="Proteomes" id="UP000664628">
    <property type="component" value="Unassembled WGS sequence"/>
</dbReference>
<dbReference type="Gene3D" id="2.30.180.10">
    <property type="entry name" value="FAS1 domain"/>
    <property type="match status" value="2"/>
</dbReference>
<dbReference type="PANTHER" id="PTHR10900:SF77">
    <property type="entry name" value="FI19380P1"/>
    <property type="match status" value="1"/>
</dbReference>
<dbReference type="RefSeq" id="WP_207329492.1">
    <property type="nucleotide sequence ID" value="NZ_JAFMYW010000003.1"/>
</dbReference>
<dbReference type="InterPro" id="IPR000782">
    <property type="entry name" value="FAS1_domain"/>
</dbReference>
<comment type="caution">
    <text evidence="2">The sequence shown here is derived from an EMBL/GenBank/DDBJ whole genome shotgun (WGS) entry which is preliminary data.</text>
</comment>
<name>A0ABS3JHQ7_9BACT</name>
<accession>A0ABS3JHQ7</accession>
<dbReference type="PANTHER" id="PTHR10900">
    <property type="entry name" value="PERIOSTIN-RELATED"/>
    <property type="match status" value="1"/>
</dbReference>
<gene>
    <name evidence="2" type="ORF">J2I46_13170</name>
</gene>